<dbReference type="eggNOG" id="KOG1075">
    <property type="taxonomic scope" value="Eukaryota"/>
</dbReference>
<dbReference type="OrthoDB" id="1113945at2759"/>
<protein>
    <recommendedName>
        <fullName evidence="4">Endonuclease/exonuclease/phosphatase domain-containing protein</fullName>
    </recommendedName>
</protein>
<dbReference type="EMBL" id="CM002872">
    <property type="protein sequence ID" value="KFK36385.1"/>
    <property type="molecule type" value="Genomic_DNA"/>
</dbReference>
<feature type="compositionally biased region" description="Polar residues" evidence="1">
    <location>
        <begin position="31"/>
        <end position="40"/>
    </location>
</feature>
<feature type="compositionally biased region" description="Basic residues" evidence="1">
    <location>
        <begin position="7"/>
        <end position="21"/>
    </location>
</feature>
<feature type="compositionally biased region" description="Low complexity" evidence="1">
    <location>
        <begin position="87"/>
        <end position="109"/>
    </location>
</feature>
<dbReference type="InterPro" id="IPR036691">
    <property type="entry name" value="Endo/exonu/phosph_ase_sf"/>
</dbReference>
<dbReference type="Proteomes" id="UP000029120">
    <property type="component" value="Chromosome 4"/>
</dbReference>
<reference evidence="3" key="1">
    <citation type="journal article" date="2015" name="Nat. Plants">
        <title>Genome expansion of Arabis alpina linked with retrotransposition and reduced symmetric DNA methylation.</title>
        <authorList>
            <person name="Willing E.M."/>
            <person name="Rawat V."/>
            <person name="Mandakova T."/>
            <person name="Maumus F."/>
            <person name="James G.V."/>
            <person name="Nordstroem K.J."/>
            <person name="Becker C."/>
            <person name="Warthmann N."/>
            <person name="Chica C."/>
            <person name="Szarzynska B."/>
            <person name="Zytnicki M."/>
            <person name="Albani M.C."/>
            <person name="Kiefer C."/>
            <person name="Bergonzi S."/>
            <person name="Castaings L."/>
            <person name="Mateos J.L."/>
            <person name="Berns M.C."/>
            <person name="Bujdoso N."/>
            <person name="Piofczyk T."/>
            <person name="de Lorenzo L."/>
            <person name="Barrero-Sicilia C."/>
            <person name="Mateos I."/>
            <person name="Piednoel M."/>
            <person name="Hagmann J."/>
            <person name="Chen-Min-Tao R."/>
            <person name="Iglesias-Fernandez R."/>
            <person name="Schuster S.C."/>
            <person name="Alonso-Blanco C."/>
            <person name="Roudier F."/>
            <person name="Carbonero P."/>
            <person name="Paz-Ares J."/>
            <person name="Davis S.J."/>
            <person name="Pecinka A."/>
            <person name="Quesneville H."/>
            <person name="Colot V."/>
            <person name="Lysak M.A."/>
            <person name="Weigel D."/>
            <person name="Coupland G."/>
            <person name="Schneeberger K."/>
        </authorList>
    </citation>
    <scope>NUCLEOTIDE SEQUENCE [LARGE SCALE GENOMIC DNA]</scope>
    <source>
        <strain evidence="3">cv. Pajares</strain>
    </source>
</reference>
<feature type="region of interest" description="Disordered" evidence="1">
    <location>
        <begin position="1"/>
        <end position="117"/>
    </location>
</feature>
<evidence type="ECO:0000256" key="1">
    <source>
        <dbReference type="SAM" id="MobiDB-lite"/>
    </source>
</evidence>
<name>A0A087H2N3_ARAAL</name>
<dbReference type="AlphaFoldDB" id="A0A087H2N3"/>
<proteinExistence type="predicted"/>
<dbReference type="Gramene" id="KFK36385">
    <property type="protein sequence ID" value="KFK36385"/>
    <property type="gene ID" value="AALP_AA4G116900"/>
</dbReference>
<gene>
    <name evidence="2" type="ordered locus">AALP_Aa4g116900</name>
</gene>
<sequence>MLQPEKPKKKKVKPLKPKGQQRAKGIVINEPSLNEESPITTRPKFKAADEKGKGKVSSTFKDPPKSLAGTSSMDIVVDQAALEVTSEPEPSSTGSSSECSSSENDSYQSGEDDNPEEDDQFIEVLTRSQTKLPGSAQEMVVSFVYALNTKAGRAPLWEELMVSAMDVRVRRLPWVVVGDLNQALDPMDSSKPTSRITKGMNELKTCLDSSRLSDLTFRGNHYTW</sequence>
<evidence type="ECO:0000313" key="3">
    <source>
        <dbReference type="Proteomes" id="UP000029120"/>
    </source>
</evidence>
<dbReference type="SUPFAM" id="SSF56219">
    <property type="entry name" value="DNase I-like"/>
    <property type="match status" value="1"/>
</dbReference>
<keyword evidence="3" id="KW-1185">Reference proteome</keyword>
<organism evidence="2 3">
    <name type="scientific">Arabis alpina</name>
    <name type="common">Alpine rock-cress</name>
    <dbReference type="NCBI Taxonomy" id="50452"/>
    <lineage>
        <taxon>Eukaryota</taxon>
        <taxon>Viridiplantae</taxon>
        <taxon>Streptophyta</taxon>
        <taxon>Embryophyta</taxon>
        <taxon>Tracheophyta</taxon>
        <taxon>Spermatophyta</taxon>
        <taxon>Magnoliopsida</taxon>
        <taxon>eudicotyledons</taxon>
        <taxon>Gunneridae</taxon>
        <taxon>Pentapetalae</taxon>
        <taxon>rosids</taxon>
        <taxon>malvids</taxon>
        <taxon>Brassicales</taxon>
        <taxon>Brassicaceae</taxon>
        <taxon>Arabideae</taxon>
        <taxon>Arabis</taxon>
    </lineage>
</organism>
<evidence type="ECO:0008006" key="4">
    <source>
        <dbReference type="Google" id="ProtNLM"/>
    </source>
</evidence>
<evidence type="ECO:0000313" key="2">
    <source>
        <dbReference type="EMBL" id="KFK36385.1"/>
    </source>
</evidence>
<accession>A0A087H2N3</accession>
<dbReference type="Gene3D" id="3.60.10.10">
    <property type="entry name" value="Endonuclease/exonuclease/phosphatase"/>
    <property type="match status" value="1"/>
</dbReference>